<name>A0A0F8YG00_9ZZZZ</name>
<dbReference type="EMBL" id="LAZR01066672">
    <property type="protein sequence ID" value="KKK53109.1"/>
    <property type="molecule type" value="Genomic_DNA"/>
</dbReference>
<proteinExistence type="predicted"/>
<protein>
    <recommendedName>
        <fullName evidence="2">Bulb-type lectin domain-containing protein</fullName>
    </recommendedName>
</protein>
<sequence>MKKFYLLLAIVFSFSYTINAQDWVFAEQFASTGTVKPVDIKIDGTGDIYIVGTYTDALTIGGLTPLPNSGSDDIFICKFNSNGTALWAKQIGGDGKDIV</sequence>
<evidence type="ECO:0008006" key="2">
    <source>
        <dbReference type="Google" id="ProtNLM"/>
    </source>
</evidence>
<accession>A0A0F8YG00</accession>
<dbReference type="AlphaFoldDB" id="A0A0F8YG00"/>
<feature type="non-terminal residue" evidence="1">
    <location>
        <position position="99"/>
    </location>
</feature>
<comment type="caution">
    <text evidence="1">The sequence shown here is derived from an EMBL/GenBank/DDBJ whole genome shotgun (WGS) entry which is preliminary data.</text>
</comment>
<reference evidence="1" key="1">
    <citation type="journal article" date="2015" name="Nature">
        <title>Complex archaea that bridge the gap between prokaryotes and eukaryotes.</title>
        <authorList>
            <person name="Spang A."/>
            <person name="Saw J.H."/>
            <person name="Jorgensen S.L."/>
            <person name="Zaremba-Niedzwiedzka K."/>
            <person name="Martijn J."/>
            <person name="Lind A.E."/>
            <person name="van Eijk R."/>
            <person name="Schleper C."/>
            <person name="Guy L."/>
            <person name="Ettema T.J."/>
        </authorList>
    </citation>
    <scope>NUCLEOTIDE SEQUENCE</scope>
</reference>
<gene>
    <name evidence="1" type="ORF">LCGC14_3098090</name>
</gene>
<organism evidence="1">
    <name type="scientific">marine sediment metagenome</name>
    <dbReference type="NCBI Taxonomy" id="412755"/>
    <lineage>
        <taxon>unclassified sequences</taxon>
        <taxon>metagenomes</taxon>
        <taxon>ecological metagenomes</taxon>
    </lineage>
</organism>
<evidence type="ECO:0000313" key="1">
    <source>
        <dbReference type="EMBL" id="KKK53109.1"/>
    </source>
</evidence>